<dbReference type="EMBL" id="CABIJS010000122">
    <property type="protein sequence ID" value="VUZ43931.1"/>
    <property type="molecule type" value="Genomic_DNA"/>
</dbReference>
<keyword evidence="5" id="KW-1185">Reference proteome</keyword>
<sequence>MLPRHDTSETWKSRFSDYYCKLFISYIAAASIYGLCAVIYGVYLFTAYWNFKPHYAYILAVGIVGILTQLLGLLSTKPLISCAVVILYAFLMVPLVILQILVGARVLSIQGNIPVGSLMMAFGMLEVAFLPAAISIRKRFVP</sequence>
<evidence type="ECO:0000313" key="4">
    <source>
        <dbReference type="Proteomes" id="UP000274504"/>
    </source>
</evidence>
<protein>
    <submittedName>
        <fullName evidence="6">Transmembrane protein</fullName>
    </submittedName>
</protein>
<gene>
    <name evidence="2" type="ORF">HDID_LOCUS10511</name>
    <name evidence="3" type="ORF">WMSIL1_LOCUS4192</name>
</gene>
<dbReference type="Proteomes" id="UP000321570">
    <property type="component" value="Unassembled WGS sequence"/>
</dbReference>
<reference evidence="6" key="1">
    <citation type="submission" date="2017-02" db="UniProtKB">
        <authorList>
            <consortium name="WormBaseParasite"/>
        </authorList>
    </citation>
    <scope>IDENTIFICATION</scope>
</reference>
<dbReference type="Proteomes" id="UP000274504">
    <property type="component" value="Unassembled WGS sequence"/>
</dbReference>
<name>A0A0R3SXM4_HYMDI</name>
<proteinExistence type="predicted"/>
<keyword evidence="1" id="KW-0812">Transmembrane</keyword>
<evidence type="ECO:0000313" key="2">
    <source>
        <dbReference type="EMBL" id="VDL63474.1"/>
    </source>
</evidence>
<dbReference type="AlphaFoldDB" id="A0A0R3SXM4"/>
<evidence type="ECO:0000313" key="5">
    <source>
        <dbReference type="Proteomes" id="UP000321570"/>
    </source>
</evidence>
<keyword evidence="1" id="KW-0472">Membrane</keyword>
<organism evidence="6">
    <name type="scientific">Hymenolepis diminuta</name>
    <name type="common">Rat tapeworm</name>
    <dbReference type="NCBI Taxonomy" id="6216"/>
    <lineage>
        <taxon>Eukaryota</taxon>
        <taxon>Metazoa</taxon>
        <taxon>Spiralia</taxon>
        <taxon>Lophotrochozoa</taxon>
        <taxon>Platyhelminthes</taxon>
        <taxon>Cestoda</taxon>
        <taxon>Eucestoda</taxon>
        <taxon>Cyclophyllidea</taxon>
        <taxon>Hymenolepididae</taxon>
        <taxon>Hymenolepis</taxon>
    </lineage>
</organism>
<dbReference type="EMBL" id="UYSG01011734">
    <property type="protein sequence ID" value="VDL63474.1"/>
    <property type="molecule type" value="Genomic_DNA"/>
</dbReference>
<evidence type="ECO:0000313" key="6">
    <source>
        <dbReference type="WBParaSite" id="HDID_0001051301-mRNA-1"/>
    </source>
</evidence>
<reference evidence="3 5" key="3">
    <citation type="submission" date="2019-07" db="EMBL/GenBank/DDBJ databases">
        <authorList>
            <person name="Jastrzebski P J."/>
            <person name="Paukszto L."/>
            <person name="Jastrzebski P J."/>
        </authorList>
    </citation>
    <scope>NUCLEOTIDE SEQUENCE [LARGE SCALE GENOMIC DNA]</scope>
    <source>
        <strain evidence="3 5">WMS-il1</strain>
    </source>
</reference>
<keyword evidence="1" id="KW-1133">Transmembrane helix</keyword>
<feature type="transmembrane region" description="Helical" evidence="1">
    <location>
        <begin position="21"/>
        <end position="43"/>
    </location>
</feature>
<feature type="transmembrane region" description="Helical" evidence="1">
    <location>
        <begin position="113"/>
        <end position="136"/>
    </location>
</feature>
<dbReference type="WBParaSite" id="HDID_0001051301-mRNA-1">
    <property type="protein sequence ID" value="HDID_0001051301-mRNA-1"/>
    <property type="gene ID" value="HDID_0001051301"/>
</dbReference>
<feature type="transmembrane region" description="Helical" evidence="1">
    <location>
        <begin position="86"/>
        <end position="107"/>
    </location>
</feature>
<accession>A0A0R3SXM4</accession>
<feature type="transmembrane region" description="Helical" evidence="1">
    <location>
        <begin position="55"/>
        <end position="74"/>
    </location>
</feature>
<evidence type="ECO:0000313" key="3">
    <source>
        <dbReference type="EMBL" id="VUZ43931.1"/>
    </source>
</evidence>
<reference evidence="2 4" key="2">
    <citation type="submission" date="2018-11" db="EMBL/GenBank/DDBJ databases">
        <authorList>
            <consortium name="Pathogen Informatics"/>
        </authorList>
    </citation>
    <scope>NUCLEOTIDE SEQUENCE [LARGE SCALE GENOMIC DNA]</scope>
</reference>
<evidence type="ECO:0000256" key="1">
    <source>
        <dbReference type="SAM" id="Phobius"/>
    </source>
</evidence>